<dbReference type="InterPro" id="IPR000182">
    <property type="entry name" value="GNAT_dom"/>
</dbReference>
<gene>
    <name evidence="4" type="ORF">FD00_GL000023</name>
</gene>
<reference evidence="4 5" key="1">
    <citation type="journal article" date="2015" name="Genome Announc.">
        <title>Expanding the biotechnology potential of lactobacilli through comparative genomics of 213 strains and associated genera.</title>
        <authorList>
            <person name="Sun Z."/>
            <person name="Harris H.M."/>
            <person name="McCann A."/>
            <person name="Guo C."/>
            <person name="Argimon S."/>
            <person name="Zhang W."/>
            <person name="Yang X."/>
            <person name="Jeffery I.B."/>
            <person name="Cooney J.C."/>
            <person name="Kagawa T.F."/>
            <person name="Liu W."/>
            <person name="Song Y."/>
            <person name="Salvetti E."/>
            <person name="Wrobel A."/>
            <person name="Rasinkangas P."/>
            <person name="Parkhill J."/>
            <person name="Rea M.C."/>
            <person name="O'Sullivan O."/>
            <person name="Ritari J."/>
            <person name="Douillard F.P."/>
            <person name="Paul Ross R."/>
            <person name="Yang R."/>
            <person name="Briner A.E."/>
            <person name="Felis G.E."/>
            <person name="de Vos W.M."/>
            <person name="Barrangou R."/>
            <person name="Klaenhammer T.R."/>
            <person name="Caufield P.W."/>
            <person name="Cui Y."/>
            <person name="Zhang H."/>
            <person name="O'Toole P.W."/>
        </authorList>
    </citation>
    <scope>NUCLEOTIDE SEQUENCE [LARGE SCALE GENOMIC DNA]</scope>
    <source>
        <strain evidence="4 5">DSM 20444</strain>
    </source>
</reference>
<dbReference type="Gene3D" id="3.40.630.30">
    <property type="match status" value="1"/>
</dbReference>
<dbReference type="SUPFAM" id="SSF55729">
    <property type="entry name" value="Acyl-CoA N-acyltransferases (Nat)"/>
    <property type="match status" value="1"/>
</dbReference>
<dbReference type="EMBL" id="AYYH01000001">
    <property type="protein sequence ID" value="KRN11492.1"/>
    <property type="molecule type" value="Genomic_DNA"/>
</dbReference>
<dbReference type="OrthoDB" id="5319888at2"/>
<protein>
    <submittedName>
        <fullName evidence="4">N-acetyltransferase GCN5</fullName>
    </submittedName>
</protein>
<evidence type="ECO:0000313" key="4">
    <source>
        <dbReference type="EMBL" id="KRN11492.1"/>
    </source>
</evidence>
<dbReference type="InterPro" id="IPR016181">
    <property type="entry name" value="Acyl_CoA_acyltransferase"/>
</dbReference>
<evidence type="ECO:0000313" key="5">
    <source>
        <dbReference type="Proteomes" id="UP000050898"/>
    </source>
</evidence>
<feature type="domain" description="N-acetyltransferase" evidence="3">
    <location>
        <begin position="1"/>
        <end position="191"/>
    </location>
</feature>
<proteinExistence type="predicted"/>
<sequence>MLIRKATKKDSSAIVSLFNIIIDEMDLDVIKSLDRSKLDIVFQKSFETQEFLTDWAQTTVAVENDKVVGFLYGYSFENEKKINKLMHSFLQDAGLSPSIVIFSDPEAFPNEWYLNSIAVDPEYQGHGIGSKLLETASIVAAKQNKNKLGLNVDWENPRAEALYYSYGFRNVGLTILGDHNYNHLQKNVKNNL</sequence>
<dbReference type="Proteomes" id="UP000050898">
    <property type="component" value="Unassembled WGS sequence"/>
</dbReference>
<keyword evidence="5" id="KW-1185">Reference proteome</keyword>
<dbReference type="Pfam" id="PF00583">
    <property type="entry name" value="Acetyltransf_1"/>
    <property type="match status" value="1"/>
</dbReference>
<dbReference type="InterPro" id="IPR050680">
    <property type="entry name" value="YpeA/RimI_acetyltransf"/>
</dbReference>
<name>J0L0J2_9LACO</name>
<dbReference type="RefSeq" id="WP_003688091.1">
    <property type="nucleotide sequence ID" value="NZ_AKKT01000045.1"/>
</dbReference>
<accession>J0L0J2</accession>
<comment type="caution">
    <text evidence="4">The sequence shown here is derived from an EMBL/GenBank/DDBJ whole genome shotgun (WGS) entry which is preliminary data.</text>
</comment>
<evidence type="ECO:0000259" key="3">
    <source>
        <dbReference type="PROSITE" id="PS51186"/>
    </source>
</evidence>
<evidence type="ECO:0000256" key="1">
    <source>
        <dbReference type="ARBA" id="ARBA00022679"/>
    </source>
</evidence>
<dbReference type="PROSITE" id="PS51186">
    <property type="entry name" value="GNAT"/>
    <property type="match status" value="1"/>
</dbReference>
<dbReference type="GeneID" id="98315843"/>
<dbReference type="GO" id="GO:0016747">
    <property type="term" value="F:acyltransferase activity, transferring groups other than amino-acyl groups"/>
    <property type="evidence" value="ECO:0007669"/>
    <property type="project" value="InterPro"/>
</dbReference>
<keyword evidence="1 4" id="KW-0808">Transferase</keyword>
<dbReference type="AlphaFoldDB" id="J0L0J2"/>
<dbReference type="PATRIC" id="fig|1046596.6.peg.22"/>
<dbReference type="CDD" id="cd04301">
    <property type="entry name" value="NAT_SF"/>
    <property type="match status" value="1"/>
</dbReference>
<organism evidence="4 5">
    <name type="scientific">Liquorilactobacillus mali KCTC 3596 = DSM 20444</name>
    <dbReference type="NCBI Taxonomy" id="1046596"/>
    <lineage>
        <taxon>Bacteria</taxon>
        <taxon>Bacillati</taxon>
        <taxon>Bacillota</taxon>
        <taxon>Bacilli</taxon>
        <taxon>Lactobacillales</taxon>
        <taxon>Lactobacillaceae</taxon>
        <taxon>Liquorilactobacillus</taxon>
    </lineage>
</organism>
<evidence type="ECO:0000256" key="2">
    <source>
        <dbReference type="ARBA" id="ARBA00023315"/>
    </source>
</evidence>
<keyword evidence="2" id="KW-0012">Acyltransferase</keyword>
<dbReference type="PANTHER" id="PTHR43420">
    <property type="entry name" value="ACETYLTRANSFERASE"/>
    <property type="match status" value="1"/>
</dbReference>